<dbReference type="Pfam" id="PF13505">
    <property type="entry name" value="OMP_b-brl"/>
    <property type="match status" value="1"/>
</dbReference>
<keyword evidence="1 2" id="KW-0732">Signal</keyword>
<dbReference type="EMBL" id="WTYE01000001">
    <property type="protein sequence ID" value="MXP31745.1"/>
    <property type="molecule type" value="Genomic_DNA"/>
</dbReference>
<evidence type="ECO:0000256" key="1">
    <source>
        <dbReference type="ARBA" id="ARBA00022729"/>
    </source>
</evidence>
<comment type="caution">
    <text evidence="4">The sequence shown here is derived from an EMBL/GenBank/DDBJ whole genome shotgun (WGS) entry which is preliminary data.</text>
</comment>
<name>A0A845AS26_9SPHN</name>
<dbReference type="SUPFAM" id="SSF56925">
    <property type="entry name" value="OMPA-like"/>
    <property type="match status" value="1"/>
</dbReference>
<organism evidence="4 5">
    <name type="scientific">Parerythrobacter jejuensis</name>
    <dbReference type="NCBI Taxonomy" id="795812"/>
    <lineage>
        <taxon>Bacteria</taxon>
        <taxon>Pseudomonadati</taxon>
        <taxon>Pseudomonadota</taxon>
        <taxon>Alphaproteobacteria</taxon>
        <taxon>Sphingomonadales</taxon>
        <taxon>Erythrobacteraceae</taxon>
        <taxon>Parerythrobacter</taxon>
    </lineage>
</organism>
<dbReference type="OrthoDB" id="7605161at2"/>
<dbReference type="Gene3D" id="2.40.160.20">
    <property type="match status" value="1"/>
</dbReference>
<dbReference type="InterPro" id="IPR011250">
    <property type="entry name" value="OMP/PagP_B-barrel"/>
</dbReference>
<evidence type="ECO:0000313" key="4">
    <source>
        <dbReference type="EMBL" id="MXP31745.1"/>
    </source>
</evidence>
<evidence type="ECO:0000313" key="5">
    <source>
        <dbReference type="Proteomes" id="UP000446786"/>
    </source>
</evidence>
<proteinExistence type="predicted"/>
<keyword evidence="5" id="KW-1185">Reference proteome</keyword>
<dbReference type="InterPro" id="IPR027385">
    <property type="entry name" value="Beta-barrel_OMP"/>
</dbReference>
<dbReference type="AlphaFoldDB" id="A0A845AS26"/>
<sequence length="260" mass="27482">MRIATTQIFSLLLATGAAILLPTAAFAQDGGDERFEPEGGFYVTLNAGVTSPSDETFEGIQAPVAPSPGVAGAPANVAVGFDDDFTFAGAVGYQIPKRLFGVFQPSVELEYSYASPDVSGGAFNGGNQTFEGDIDVNTFTINYRSELRLKDDQRVVPFWGGGIGIADVDANVGYFPNNGVANAPTFGVQGSDTGLVLHSNAGVSFRLTDKIDLEARVRYQRVSGLDFERTFVAGGNSAFNADVSGRYETVSGLAGLRFRF</sequence>
<dbReference type="Proteomes" id="UP000446786">
    <property type="component" value="Unassembled WGS sequence"/>
</dbReference>
<feature type="signal peptide" evidence="2">
    <location>
        <begin position="1"/>
        <end position="27"/>
    </location>
</feature>
<feature type="domain" description="Outer membrane protein beta-barrel" evidence="3">
    <location>
        <begin position="17"/>
        <end position="226"/>
    </location>
</feature>
<reference evidence="4 5" key="1">
    <citation type="submission" date="2019-12" db="EMBL/GenBank/DDBJ databases">
        <title>Genomic-based taxomic classification of the family Erythrobacteraceae.</title>
        <authorList>
            <person name="Xu L."/>
        </authorList>
    </citation>
    <scope>NUCLEOTIDE SEQUENCE [LARGE SCALE GENOMIC DNA]</scope>
    <source>
        <strain evidence="4 5">JCM 16677</strain>
    </source>
</reference>
<protein>
    <submittedName>
        <fullName evidence="4">Outer membrane beta-barrel protein</fullName>
    </submittedName>
</protein>
<evidence type="ECO:0000256" key="2">
    <source>
        <dbReference type="SAM" id="SignalP"/>
    </source>
</evidence>
<feature type="chain" id="PRO_5032728416" evidence="2">
    <location>
        <begin position="28"/>
        <end position="260"/>
    </location>
</feature>
<accession>A0A845AS26</accession>
<evidence type="ECO:0000259" key="3">
    <source>
        <dbReference type="Pfam" id="PF13505"/>
    </source>
</evidence>
<dbReference type="RefSeq" id="WP_160779157.1">
    <property type="nucleotide sequence ID" value="NZ_BAAAZF010000001.1"/>
</dbReference>
<gene>
    <name evidence="4" type="ORF">GRI94_07905</name>
</gene>